<dbReference type="InterPro" id="IPR002355">
    <property type="entry name" value="Cu_oxidase_Cu_BS"/>
</dbReference>
<comment type="similarity">
    <text evidence="1">Belongs to the multicopper oxidase family.</text>
</comment>
<dbReference type="PANTHER" id="PTHR11709:SF414">
    <property type="entry name" value="ADR239WP"/>
    <property type="match status" value="1"/>
</dbReference>
<dbReference type="OrthoDB" id="2121828at2759"/>
<dbReference type="InterPro" id="IPR045087">
    <property type="entry name" value="Cu-oxidase_fam"/>
</dbReference>
<dbReference type="HOGENOM" id="CLU_006504_7_1_1"/>
<keyword evidence="9" id="KW-1185">Reference proteome</keyword>
<keyword evidence="2" id="KW-0479">Metal-binding</keyword>
<evidence type="ECO:0000256" key="1">
    <source>
        <dbReference type="ARBA" id="ARBA00010609"/>
    </source>
</evidence>
<reference evidence="8 9" key="1">
    <citation type="submission" date="2014-04" db="EMBL/GenBank/DDBJ databases">
        <authorList>
            <consortium name="DOE Joint Genome Institute"/>
            <person name="Kuo A."/>
            <person name="Martino E."/>
            <person name="Perotto S."/>
            <person name="Kohler A."/>
            <person name="Nagy L.G."/>
            <person name="Floudas D."/>
            <person name="Copeland A."/>
            <person name="Barry K.W."/>
            <person name="Cichocki N."/>
            <person name="Veneault-Fourrey C."/>
            <person name="LaButti K."/>
            <person name="Lindquist E.A."/>
            <person name="Lipzen A."/>
            <person name="Lundell T."/>
            <person name="Morin E."/>
            <person name="Murat C."/>
            <person name="Sun H."/>
            <person name="Tunlid A."/>
            <person name="Henrissat B."/>
            <person name="Grigoriev I.V."/>
            <person name="Hibbett D.S."/>
            <person name="Martin F."/>
            <person name="Nordberg H.P."/>
            <person name="Cantor M.N."/>
            <person name="Hua S.X."/>
        </authorList>
    </citation>
    <scope>NUCLEOTIDE SEQUENCE [LARGE SCALE GENOMIC DNA]</scope>
    <source>
        <strain evidence="8 9">Zn</strain>
    </source>
</reference>
<dbReference type="InParanoid" id="A0A0C3CUG4"/>
<dbReference type="Pfam" id="PF07731">
    <property type="entry name" value="Cu-oxidase_2"/>
    <property type="match status" value="1"/>
</dbReference>
<organism evidence="8 9">
    <name type="scientific">Oidiodendron maius (strain Zn)</name>
    <dbReference type="NCBI Taxonomy" id="913774"/>
    <lineage>
        <taxon>Eukaryota</taxon>
        <taxon>Fungi</taxon>
        <taxon>Dikarya</taxon>
        <taxon>Ascomycota</taxon>
        <taxon>Pezizomycotina</taxon>
        <taxon>Leotiomycetes</taxon>
        <taxon>Leotiomycetes incertae sedis</taxon>
        <taxon>Myxotrichaceae</taxon>
        <taxon>Oidiodendron</taxon>
    </lineage>
</organism>
<dbReference type="CDD" id="cd13910">
    <property type="entry name" value="CuRO_3_MCO_like_4"/>
    <property type="match status" value="1"/>
</dbReference>
<protein>
    <submittedName>
        <fullName evidence="8">Multicopper oxidase</fullName>
    </submittedName>
</protein>
<dbReference type="CDD" id="cd13886">
    <property type="entry name" value="CuRO_2_MCO_like_1"/>
    <property type="match status" value="1"/>
</dbReference>
<feature type="domain" description="Plastocyanin-like" evidence="6">
    <location>
        <begin position="377"/>
        <end position="515"/>
    </location>
</feature>
<evidence type="ECO:0000259" key="6">
    <source>
        <dbReference type="Pfam" id="PF07731"/>
    </source>
</evidence>
<gene>
    <name evidence="8" type="ORF">OIDMADRAFT_195169</name>
</gene>
<dbReference type="InterPro" id="IPR001117">
    <property type="entry name" value="Cu-oxidase_2nd"/>
</dbReference>
<proteinExistence type="inferred from homology"/>
<evidence type="ECO:0000259" key="7">
    <source>
        <dbReference type="Pfam" id="PF07732"/>
    </source>
</evidence>
<dbReference type="EMBL" id="KN832874">
    <property type="protein sequence ID" value="KIN02599.1"/>
    <property type="molecule type" value="Genomic_DNA"/>
</dbReference>
<dbReference type="Gene3D" id="2.60.40.420">
    <property type="entry name" value="Cupredoxins - blue copper proteins"/>
    <property type="match status" value="3"/>
</dbReference>
<accession>A0A0C3CUG4</accession>
<dbReference type="SUPFAM" id="SSF49503">
    <property type="entry name" value="Cupredoxins"/>
    <property type="match status" value="3"/>
</dbReference>
<dbReference type="PROSITE" id="PS00079">
    <property type="entry name" value="MULTICOPPER_OXIDASE1"/>
    <property type="match status" value="2"/>
</dbReference>
<dbReference type="PANTHER" id="PTHR11709">
    <property type="entry name" value="MULTI-COPPER OXIDASE"/>
    <property type="match status" value="1"/>
</dbReference>
<name>A0A0C3CUG4_OIDMZ</name>
<dbReference type="GO" id="GO:0016491">
    <property type="term" value="F:oxidoreductase activity"/>
    <property type="evidence" value="ECO:0007669"/>
    <property type="project" value="UniProtKB-KW"/>
</dbReference>
<dbReference type="InterPro" id="IPR033138">
    <property type="entry name" value="Cu_oxidase_CS"/>
</dbReference>
<sequence>MNWDLNAPPTTRVYNLTVSEIQAAPDGVVRTLLVFNGQFPGPLIEANRGDRLLINVTNTLQNATTVHWHGLYQNGTNWMDGTSGVTQCPIPPGKSFLYNFTLENQYGTYWYHSHFQTQYSDGLVGPLIIHAPDEASIRVGYDFDQIILLSDWYHDLSASLLPGYLASGNENLEPVPDNGLIQGTNYFNCSSYDPDSGYICQDNSTQASFVVSQNKRYRFRLINTGSFGEFQFSVDNHTLTVIEADSTLVEPVTVHRLPIHIAQRYSVIIHTNQTATNYWIRAWLNTFCFGDDNLPVLNPNVLALLTYTNTTYEPLDTESVDWTTALELQCQDLNVTELVPLVAEDAPSPDQAFRIDVSFQIHDYAIDLAYINSTTWVPLTVPTLNQAITGLHADNATFNNLGLSTAFPSSQFIITVPELQVIDLLINSLDEGAHPFHLHGYQFWIMADGSSGDFDWSTYESLNITNPMRRDTMTIDAYGWAMIRIRADNPGLWALHCHIAWHMEAGLLMQFQIRNDLMKEWTLPSDVAALCNG</sequence>
<dbReference type="FunFam" id="2.60.40.420:FF:000045">
    <property type="entry name" value="Laccase 2"/>
    <property type="match status" value="1"/>
</dbReference>
<dbReference type="InterPro" id="IPR011707">
    <property type="entry name" value="Cu-oxidase-like_N"/>
</dbReference>
<evidence type="ECO:0000256" key="2">
    <source>
        <dbReference type="ARBA" id="ARBA00022723"/>
    </source>
</evidence>
<dbReference type="STRING" id="913774.A0A0C3CUG4"/>
<evidence type="ECO:0000313" key="9">
    <source>
        <dbReference type="Proteomes" id="UP000054321"/>
    </source>
</evidence>
<evidence type="ECO:0000256" key="3">
    <source>
        <dbReference type="ARBA" id="ARBA00023002"/>
    </source>
</evidence>
<keyword evidence="3" id="KW-0560">Oxidoreductase</keyword>
<keyword evidence="4" id="KW-0186">Copper</keyword>
<dbReference type="Pfam" id="PF07732">
    <property type="entry name" value="Cu-oxidase_3"/>
    <property type="match status" value="1"/>
</dbReference>
<reference evidence="9" key="2">
    <citation type="submission" date="2015-01" db="EMBL/GenBank/DDBJ databases">
        <title>Evolutionary Origins and Diversification of the Mycorrhizal Mutualists.</title>
        <authorList>
            <consortium name="DOE Joint Genome Institute"/>
            <consortium name="Mycorrhizal Genomics Consortium"/>
            <person name="Kohler A."/>
            <person name="Kuo A."/>
            <person name="Nagy L.G."/>
            <person name="Floudas D."/>
            <person name="Copeland A."/>
            <person name="Barry K.W."/>
            <person name="Cichocki N."/>
            <person name="Veneault-Fourrey C."/>
            <person name="LaButti K."/>
            <person name="Lindquist E.A."/>
            <person name="Lipzen A."/>
            <person name="Lundell T."/>
            <person name="Morin E."/>
            <person name="Murat C."/>
            <person name="Riley R."/>
            <person name="Ohm R."/>
            <person name="Sun H."/>
            <person name="Tunlid A."/>
            <person name="Henrissat B."/>
            <person name="Grigoriev I.V."/>
            <person name="Hibbett D.S."/>
            <person name="Martin F."/>
        </authorList>
    </citation>
    <scope>NUCLEOTIDE SEQUENCE [LARGE SCALE GENOMIC DNA]</scope>
    <source>
        <strain evidence="9">Zn</strain>
    </source>
</reference>
<dbReference type="AlphaFoldDB" id="A0A0C3CUG4"/>
<dbReference type="CDD" id="cd13857">
    <property type="entry name" value="CuRO_1_Diphenol_Ox"/>
    <property type="match status" value="1"/>
</dbReference>
<evidence type="ECO:0000313" key="8">
    <source>
        <dbReference type="EMBL" id="KIN02599.1"/>
    </source>
</evidence>
<dbReference type="Pfam" id="PF00394">
    <property type="entry name" value="Cu-oxidase"/>
    <property type="match status" value="1"/>
</dbReference>
<evidence type="ECO:0000256" key="4">
    <source>
        <dbReference type="ARBA" id="ARBA00023008"/>
    </source>
</evidence>
<evidence type="ECO:0000259" key="5">
    <source>
        <dbReference type="Pfam" id="PF00394"/>
    </source>
</evidence>
<feature type="domain" description="Plastocyanin-like" evidence="7">
    <location>
        <begin position="18"/>
        <end position="132"/>
    </location>
</feature>
<feature type="domain" description="Plastocyanin-like" evidence="5">
    <location>
        <begin position="144"/>
        <end position="309"/>
    </location>
</feature>
<dbReference type="Proteomes" id="UP000054321">
    <property type="component" value="Unassembled WGS sequence"/>
</dbReference>
<dbReference type="InterPro" id="IPR011706">
    <property type="entry name" value="Cu-oxidase_C"/>
</dbReference>
<dbReference type="PROSITE" id="PS00080">
    <property type="entry name" value="MULTICOPPER_OXIDASE2"/>
    <property type="match status" value="1"/>
</dbReference>
<dbReference type="InterPro" id="IPR008972">
    <property type="entry name" value="Cupredoxin"/>
</dbReference>
<dbReference type="GO" id="GO:0005507">
    <property type="term" value="F:copper ion binding"/>
    <property type="evidence" value="ECO:0007669"/>
    <property type="project" value="InterPro"/>
</dbReference>